<evidence type="ECO:0000256" key="2">
    <source>
        <dbReference type="ARBA" id="ARBA00022475"/>
    </source>
</evidence>
<keyword evidence="4 6" id="KW-1133">Transmembrane helix</keyword>
<dbReference type="GO" id="GO:0015920">
    <property type="term" value="P:lipopolysaccharide transport"/>
    <property type="evidence" value="ECO:0007669"/>
    <property type="project" value="TreeGrafter"/>
</dbReference>
<keyword evidence="3 6" id="KW-0812">Transmembrane</keyword>
<comment type="subcellular location">
    <subcellularLocation>
        <location evidence="1">Cell membrane</location>
        <topology evidence="1">Multi-pass membrane protein</topology>
    </subcellularLocation>
</comment>
<dbReference type="PANTHER" id="PTHR33529:SF7">
    <property type="entry name" value="LIPOPOLYSACCHARIDE EXPORT SYSTEM PERMEASE PROTEIN LPTF"/>
    <property type="match status" value="1"/>
</dbReference>
<sequence>MILQRYLLKDIFSHTGAVGLVFLLVILASRSIQYLEQVSRGELSLELVFWVILFRLPEFLELIIPFSFFLSIVLVIGRLCSDNEMIILEQNGYSNSRLLKLFFVASLFFALLTSLFSFWVTPTFKSNLDDIYQQTSFKEDFHSIQPGKFIILKDGSVFYAEEKNNEIFSNIFLNFSFSESKKSESFLTAKKSFISSEDPNLVFFEDGQSFSKDGKNQVKMSFDLLSMNAGKNFFLDETSNQKNVNEVQLSALNNIWKMSLPLLTLIAVFLALPLSKVKPRQGRYSKVLPCLIVFLVYLGLLLLVKGWLDEGRITFAPSLLVVHLSFLLLGLILMSKFSPLRTN</sequence>
<evidence type="ECO:0000256" key="3">
    <source>
        <dbReference type="ARBA" id="ARBA00022692"/>
    </source>
</evidence>
<keyword evidence="2" id="KW-1003">Cell membrane</keyword>
<feature type="transmembrane region" description="Helical" evidence="6">
    <location>
        <begin position="12"/>
        <end position="35"/>
    </location>
</feature>
<feature type="transmembrane region" description="Helical" evidence="6">
    <location>
        <begin position="98"/>
        <end position="120"/>
    </location>
</feature>
<proteinExistence type="predicted"/>
<feature type="transmembrane region" description="Helical" evidence="6">
    <location>
        <begin position="287"/>
        <end position="308"/>
    </location>
</feature>
<evidence type="ECO:0000256" key="6">
    <source>
        <dbReference type="SAM" id="Phobius"/>
    </source>
</evidence>
<dbReference type="EMBL" id="UINC01000167">
    <property type="protein sequence ID" value="SUZ50388.1"/>
    <property type="molecule type" value="Genomic_DNA"/>
</dbReference>
<organism evidence="7">
    <name type="scientific">marine metagenome</name>
    <dbReference type="NCBI Taxonomy" id="408172"/>
    <lineage>
        <taxon>unclassified sequences</taxon>
        <taxon>metagenomes</taxon>
        <taxon>ecological metagenomes</taxon>
    </lineage>
</organism>
<feature type="transmembrane region" description="Helical" evidence="6">
    <location>
        <begin position="314"/>
        <end position="334"/>
    </location>
</feature>
<dbReference type="AlphaFoldDB" id="A0A381N9J8"/>
<evidence type="ECO:0008006" key="8">
    <source>
        <dbReference type="Google" id="ProtNLM"/>
    </source>
</evidence>
<accession>A0A381N9J8</accession>
<dbReference type="Pfam" id="PF03739">
    <property type="entry name" value="LptF_LptG"/>
    <property type="match status" value="1"/>
</dbReference>
<dbReference type="GO" id="GO:0043190">
    <property type="term" value="C:ATP-binding cassette (ABC) transporter complex"/>
    <property type="evidence" value="ECO:0007669"/>
    <property type="project" value="TreeGrafter"/>
</dbReference>
<feature type="transmembrane region" description="Helical" evidence="6">
    <location>
        <begin position="255"/>
        <end position="275"/>
    </location>
</feature>
<evidence type="ECO:0000313" key="7">
    <source>
        <dbReference type="EMBL" id="SUZ50388.1"/>
    </source>
</evidence>
<name>A0A381N9J8_9ZZZZ</name>
<evidence type="ECO:0000256" key="4">
    <source>
        <dbReference type="ARBA" id="ARBA00022989"/>
    </source>
</evidence>
<dbReference type="InterPro" id="IPR005495">
    <property type="entry name" value="LptG/LptF_permease"/>
</dbReference>
<evidence type="ECO:0000256" key="1">
    <source>
        <dbReference type="ARBA" id="ARBA00004651"/>
    </source>
</evidence>
<protein>
    <recommendedName>
        <fullName evidence="8">Lipopolysaccharide export system permease protein LptF</fullName>
    </recommendedName>
</protein>
<keyword evidence="5 6" id="KW-0472">Membrane</keyword>
<gene>
    <name evidence="7" type="ORF">METZ01_LOCUS3242</name>
</gene>
<evidence type="ECO:0000256" key="5">
    <source>
        <dbReference type="ARBA" id="ARBA00023136"/>
    </source>
</evidence>
<reference evidence="7" key="1">
    <citation type="submission" date="2018-05" db="EMBL/GenBank/DDBJ databases">
        <authorList>
            <person name="Lanie J.A."/>
            <person name="Ng W.-L."/>
            <person name="Kazmierczak K.M."/>
            <person name="Andrzejewski T.M."/>
            <person name="Davidsen T.M."/>
            <person name="Wayne K.J."/>
            <person name="Tettelin H."/>
            <person name="Glass J.I."/>
            <person name="Rusch D."/>
            <person name="Podicherti R."/>
            <person name="Tsui H.-C.T."/>
            <person name="Winkler M.E."/>
        </authorList>
    </citation>
    <scope>NUCLEOTIDE SEQUENCE</scope>
</reference>
<dbReference type="PANTHER" id="PTHR33529">
    <property type="entry name" value="SLR0882 PROTEIN-RELATED"/>
    <property type="match status" value="1"/>
</dbReference>
<feature type="transmembrane region" description="Helical" evidence="6">
    <location>
        <begin position="47"/>
        <end position="77"/>
    </location>
</feature>